<evidence type="ECO:0000313" key="2">
    <source>
        <dbReference type="EMBL" id="JAD52001.1"/>
    </source>
</evidence>
<keyword evidence="1" id="KW-1133">Transmembrane helix</keyword>
<dbReference type="AlphaFoldDB" id="A0A0A9ALH7"/>
<protein>
    <submittedName>
        <fullName evidence="2">Uncharacterized protein</fullName>
    </submittedName>
</protein>
<keyword evidence="1" id="KW-0812">Transmembrane</keyword>
<dbReference type="EMBL" id="GBRH01245894">
    <property type="protein sequence ID" value="JAD52001.1"/>
    <property type="molecule type" value="Transcribed_RNA"/>
</dbReference>
<feature type="transmembrane region" description="Helical" evidence="1">
    <location>
        <begin position="6"/>
        <end position="26"/>
    </location>
</feature>
<sequence>MHYEFVCRRIIVFYIIIVCTFVHLAPQKFKLIKNLKLPFVTI</sequence>
<evidence type="ECO:0000256" key="1">
    <source>
        <dbReference type="SAM" id="Phobius"/>
    </source>
</evidence>
<proteinExistence type="predicted"/>
<keyword evidence="1" id="KW-0472">Membrane</keyword>
<accession>A0A0A9ALH7</accession>
<reference evidence="2" key="1">
    <citation type="submission" date="2014-09" db="EMBL/GenBank/DDBJ databases">
        <authorList>
            <person name="Magalhaes I.L.F."/>
            <person name="Oliveira U."/>
            <person name="Santos F.R."/>
            <person name="Vidigal T.H.D.A."/>
            <person name="Brescovit A.D."/>
            <person name="Santos A.J."/>
        </authorList>
    </citation>
    <scope>NUCLEOTIDE SEQUENCE</scope>
    <source>
        <tissue evidence="2">Shoot tissue taken approximately 20 cm above the soil surface</tissue>
    </source>
</reference>
<reference evidence="2" key="2">
    <citation type="journal article" date="2015" name="Data Brief">
        <title>Shoot transcriptome of the giant reed, Arundo donax.</title>
        <authorList>
            <person name="Barrero R.A."/>
            <person name="Guerrero F.D."/>
            <person name="Moolhuijzen P."/>
            <person name="Goolsby J.A."/>
            <person name="Tidwell J."/>
            <person name="Bellgard S.E."/>
            <person name="Bellgard M.I."/>
        </authorList>
    </citation>
    <scope>NUCLEOTIDE SEQUENCE</scope>
    <source>
        <tissue evidence="2">Shoot tissue taken approximately 20 cm above the soil surface</tissue>
    </source>
</reference>
<name>A0A0A9ALH7_ARUDO</name>
<organism evidence="2">
    <name type="scientific">Arundo donax</name>
    <name type="common">Giant reed</name>
    <name type="synonym">Donax arundinaceus</name>
    <dbReference type="NCBI Taxonomy" id="35708"/>
    <lineage>
        <taxon>Eukaryota</taxon>
        <taxon>Viridiplantae</taxon>
        <taxon>Streptophyta</taxon>
        <taxon>Embryophyta</taxon>
        <taxon>Tracheophyta</taxon>
        <taxon>Spermatophyta</taxon>
        <taxon>Magnoliopsida</taxon>
        <taxon>Liliopsida</taxon>
        <taxon>Poales</taxon>
        <taxon>Poaceae</taxon>
        <taxon>PACMAD clade</taxon>
        <taxon>Arundinoideae</taxon>
        <taxon>Arundineae</taxon>
        <taxon>Arundo</taxon>
    </lineage>
</organism>